<dbReference type="Pfam" id="PF01650">
    <property type="entry name" value="Peptidase_C13"/>
    <property type="match status" value="1"/>
</dbReference>
<accession>I3IHP1</accession>
<evidence type="ECO:0000313" key="1">
    <source>
        <dbReference type="EMBL" id="GAB61236.1"/>
    </source>
</evidence>
<dbReference type="Proteomes" id="UP000002985">
    <property type="component" value="Unassembled WGS sequence"/>
</dbReference>
<dbReference type="GO" id="GO:0006508">
    <property type="term" value="P:proteolysis"/>
    <property type="evidence" value="ECO:0007669"/>
    <property type="project" value="InterPro"/>
</dbReference>
<dbReference type="AlphaFoldDB" id="I3IHP1"/>
<dbReference type="InterPro" id="IPR001096">
    <property type="entry name" value="Peptidase_C13"/>
</dbReference>
<dbReference type="EMBL" id="BAFH01000002">
    <property type="protein sequence ID" value="GAB61236.1"/>
    <property type="molecule type" value="Genomic_DNA"/>
</dbReference>
<dbReference type="Gene3D" id="3.40.50.1460">
    <property type="match status" value="1"/>
</dbReference>
<dbReference type="PROSITE" id="PS51257">
    <property type="entry name" value="PROKAR_LIPOPROTEIN"/>
    <property type="match status" value="1"/>
</dbReference>
<evidence type="ECO:0008006" key="3">
    <source>
        <dbReference type="Google" id="ProtNLM"/>
    </source>
</evidence>
<reference evidence="1 2" key="1">
    <citation type="journal article" date="2012" name="FEBS Lett.">
        <title>Anammox organism KSU-1 expresses a NirK-type copper-containing nitrite reductase instead of a NirS-type with cytochrome cd1.</title>
        <authorList>
            <person name="Hira D."/>
            <person name="Toh H."/>
            <person name="Migita C.T."/>
            <person name="Okubo H."/>
            <person name="Nishiyama T."/>
            <person name="Hattori M."/>
            <person name="Furukawa K."/>
            <person name="Fujii T."/>
        </authorList>
    </citation>
    <scope>NUCLEOTIDE SEQUENCE [LARGE SCALE GENOMIC DNA]</scope>
</reference>
<keyword evidence="2" id="KW-1185">Reference proteome</keyword>
<proteinExistence type="predicted"/>
<dbReference type="eggNOG" id="COG4249">
    <property type="taxonomic scope" value="Bacteria"/>
</dbReference>
<comment type="caution">
    <text evidence="1">The sequence shown here is derived from an EMBL/GenBank/DDBJ whole genome shotgun (WGS) entry which is preliminary data.</text>
</comment>
<evidence type="ECO:0000313" key="2">
    <source>
        <dbReference type="Proteomes" id="UP000002985"/>
    </source>
</evidence>
<gene>
    <name evidence="1" type="ORF">KSU1_B0379</name>
</gene>
<protein>
    <recommendedName>
        <fullName evidence="3">Peptidase</fullName>
    </recommendedName>
</protein>
<dbReference type="GO" id="GO:0008233">
    <property type="term" value="F:peptidase activity"/>
    <property type="evidence" value="ECO:0007669"/>
    <property type="project" value="InterPro"/>
</dbReference>
<dbReference type="OrthoDB" id="345222at2"/>
<sequence>MQSHLKKLQYAFTLCFIFSVGCFTVESKCKLVSENPLAPKHAYRCNCCSGNIAEPITEPAVESVTEPMPELTLESAPELASITSELESTYEFANIYAVLISAGVAQKGVMLASEYWDDLVLQYKMLIMNGFPEENIYVLYDRGHDFDSVFWHSITNRPVTKKNIGEVFDELSDLIKENDLLYVWWMGHGSKSDTCKLTLPISGTTEEFTDEELSECINRVSHYKKRAIAVMTCYSEGIIDNMDVEDNRTVTLTSSACQENSYSIYSDCDDLFHAEFNYELTNALCQQDPCGRNVPSDAIGNGDGHISLLEVHEYNTMAMMESTPQMGDHDRISCSTHLQ</sequence>
<name>I3IHP1_9BACT</name>
<organism evidence="1 2">
    <name type="scientific">Candidatus Jettenia caeni</name>
    <dbReference type="NCBI Taxonomy" id="247490"/>
    <lineage>
        <taxon>Bacteria</taxon>
        <taxon>Pseudomonadati</taxon>
        <taxon>Planctomycetota</taxon>
        <taxon>Candidatus Brocadiia</taxon>
        <taxon>Candidatus Brocadiales</taxon>
        <taxon>Candidatus Brocadiaceae</taxon>
        <taxon>Candidatus Jettenia</taxon>
    </lineage>
</organism>